<dbReference type="SUPFAM" id="SSF53098">
    <property type="entry name" value="Ribonuclease H-like"/>
    <property type="match status" value="1"/>
</dbReference>
<dbReference type="EMBL" id="BDGJ01000088">
    <property type="protein sequence ID" value="GAW92651.1"/>
    <property type="molecule type" value="Genomic_DNA"/>
</dbReference>
<reference evidence="2" key="1">
    <citation type="journal article" date="2017" name="Appl. Environ. Microbiol.">
        <title>Genomic analysis of Calderihabitans maritimus KKC1, a thermophilic hydrogenogenic carboxydotrophic bacterium isolated from marine sediment.</title>
        <authorList>
            <person name="Omae K."/>
            <person name="Yoneda Y."/>
            <person name="Fukuyama Y."/>
            <person name="Yoshida T."/>
            <person name="Sako Y."/>
        </authorList>
    </citation>
    <scope>NUCLEOTIDE SEQUENCE [LARGE SCALE GENOMIC DNA]</scope>
    <source>
        <strain evidence="2">KKC1</strain>
    </source>
</reference>
<comment type="caution">
    <text evidence="1">The sequence shown here is derived from an EMBL/GenBank/DDBJ whole genome shotgun (WGS) entry which is preliminary data.</text>
</comment>
<protein>
    <submittedName>
        <fullName evidence="1">Helix-turn-helix domain protein, partial</fullName>
    </submittedName>
</protein>
<keyword evidence="2" id="KW-1185">Reference proteome</keyword>
<proteinExistence type="predicted"/>
<evidence type="ECO:0000313" key="2">
    <source>
        <dbReference type="Proteomes" id="UP000197032"/>
    </source>
</evidence>
<organism evidence="1 2">
    <name type="scientific">Calderihabitans maritimus</name>
    <dbReference type="NCBI Taxonomy" id="1246530"/>
    <lineage>
        <taxon>Bacteria</taxon>
        <taxon>Bacillati</taxon>
        <taxon>Bacillota</taxon>
        <taxon>Clostridia</taxon>
        <taxon>Neomoorellales</taxon>
        <taxon>Calderihabitantaceae</taxon>
        <taxon>Calderihabitans</taxon>
    </lineage>
</organism>
<dbReference type="InterPro" id="IPR036397">
    <property type="entry name" value="RNaseH_sf"/>
</dbReference>
<gene>
    <name evidence="1" type="ORF">KKC1_18020</name>
</gene>
<dbReference type="Proteomes" id="UP000197032">
    <property type="component" value="Unassembled WGS sequence"/>
</dbReference>
<dbReference type="Gene3D" id="3.30.420.10">
    <property type="entry name" value="Ribonuclease H-like superfamily/Ribonuclease H"/>
    <property type="match status" value="1"/>
</dbReference>
<dbReference type="GO" id="GO:0003676">
    <property type="term" value="F:nucleic acid binding"/>
    <property type="evidence" value="ECO:0007669"/>
    <property type="project" value="InterPro"/>
</dbReference>
<accession>A0A1Z5HTJ4</accession>
<dbReference type="AlphaFoldDB" id="A0A1Z5HTJ4"/>
<sequence length="77" mass="8041">MLDSYSRYIVHAELLPTMTAGDGKKVLDRALAGEGLITAANKPVFVSDNGTQLVSKSFKKGQPPGCFCRGGGAGQGR</sequence>
<name>A0A1Z5HTJ4_9FIRM</name>
<evidence type="ECO:0000313" key="1">
    <source>
        <dbReference type="EMBL" id="GAW92651.1"/>
    </source>
</evidence>
<dbReference type="InterPro" id="IPR012337">
    <property type="entry name" value="RNaseH-like_sf"/>
</dbReference>